<dbReference type="EMBL" id="SWLB01000026">
    <property type="protein sequence ID" value="KAF3321570.1"/>
    <property type="molecule type" value="Genomic_DNA"/>
</dbReference>
<dbReference type="PANTHER" id="PTHR37754">
    <property type="entry name" value="CALCIUM ION-BINDING PROTEIN"/>
    <property type="match status" value="1"/>
</dbReference>
<dbReference type="PROSITE" id="PS50222">
    <property type="entry name" value="EF_HAND_2"/>
    <property type="match status" value="1"/>
</dbReference>
<dbReference type="Gene3D" id="1.10.238.10">
    <property type="entry name" value="EF-hand"/>
    <property type="match status" value="1"/>
</dbReference>
<comment type="caution">
    <text evidence="2">The sequence shown here is derived from an EMBL/GenBank/DDBJ whole genome shotgun (WGS) entry which is preliminary data.</text>
</comment>
<name>A0A833VDK5_9POAL</name>
<protein>
    <recommendedName>
        <fullName evidence="1">EF-hand domain-containing protein</fullName>
    </recommendedName>
</protein>
<dbReference type="AlphaFoldDB" id="A0A833VDK5"/>
<evidence type="ECO:0000313" key="3">
    <source>
        <dbReference type="Proteomes" id="UP000623129"/>
    </source>
</evidence>
<proteinExistence type="predicted"/>
<dbReference type="InterPro" id="IPR002048">
    <property type="entry name" value="EF_hand_dom"/>
</dbReference>
<dbReference type="InterPro" id="IPR057196">
    <property type="entry name" value="DUF7874"/>
</dbReference>
<dbReference type="PANTHER" id="PTHR37754:SF4">
    <property type="entry name" value="EF-HAND DOMAIN-CONTAINING PROTEIN"/>
    <property type="match status" value="1"/>
</dbReference>
<dbReference type="GO" id="GO:0005509">
    <property type="term" value="F:calcium ion binding"/>
    <property type="evidence" value="ECO:0007669"/>
    <property type="project" value="InterPro"/>
</dbReference>
<reference evidence="2" key="1">
    <citation type="submission" date="2020-01" db="EMBL/GenBank/DDBJ databases">
        <title>Genome sequence of Kobresia littledalei, the first chromosome-level genome in the family Cyperaceae.</title>
        <authorList>
            <person name="Qu G."/>
        </authorList>
    </citation>
    <scope>NUCLEOTIDE SEQUENCE</scope>
    <source>
        <strain evidence="2">C.B.Clarke</strain>
        <tissue evidence="2">Leaf</tissue>
    </source>
</reference>
<gene>
    <name evidence="2" type="ORF">FCM35_KLT13786</name>
</gene>
<dbReference type="InterPro" id="IPR011992">
    <property type="entry name" value="EF-hand-dom_pair"/>
</dbReference>
<dbReference type="Pfam" id="PF25284">
    <property type="entry name" value="DUF7874"/>
    <property type="match status" value="1"/>
</dbReference>
<evidence type="ECO:0000313" key="2">
    <source>
        <dbReference type="EMBL" id="KAF3321570.1"/>
    </source>
</evidence>
<feature type="domain" description="EF-hand" evidence="1">
    <location>
        <begin position="73"/>
        <end position="108"/>
    </location>
</feature>
<sequence>MGQVIGSLQDKLQGRQWKERQVRKITDKAFDHFKDESGKSEEEGLTFEDVYIAVLEIYNDINKYLPGPHYDPPSKEKLLIMMEEYDFDVNKRLDREEFAEFIRKLTADSLCHISLKLVITFVAAPLVALMAKRATEQVPRVGPVVQRVPNSVYASIIALGVVLAQKSGDDCV</sequence>
<organism evidence="2 3">
    <name type="scientific">Carex littledalei</name>
    <dbReference type="NCBI Taxonomy" id="544730"/>
    <lineage>
        <taxon>Eukaryota</taxon>
        <taxon>Viridiplantae</taxon>
        <taxon>Streptophyta</taxon>
        <taxon>Embryophyta</taxon>
        <taxon>Tracheophyta</taxon>
        <taxon>Spermatophyta</taxon>
        <taxon>Magnoliopsida</taxon>
        <taxon>Liliopsida</taxon>
        <taxon>Poales</taxon>
        <taxon>Cyperaceae</taxon>
        <taxon>Cyperoideae</taxon>
        <taxon>Cariceae</taxon>
        <taxon>Carex</taxon>
        <taxon>Carex subgen. Euthyceras</taxon>
    </lineage>
</organism>
<dbReference type="OrthoDB" id="47513at2759"/>
<evidence type="ECO:0000259" key="1">
    <source>
        <dbReference type="PROSITE" id="PS50222"/>
    </source>
</evidence>
<dbReference type="SUPFAM" id="SSF47473">
    <property type="entry name" value="EF-hand"/>
    <property type="match status" value="1"/>
</dbReference>
<keyword evidence="3" id="KW-1185">Reference proteome</keyword>
<dbReference type="Proteomes" id="UP000623129">
    <property type="component" value="Unassembled WGS sequence"/>
</dbReference>
<accession>A0A833VDK5</accession>